<dbReference type="PANTHER" id="PTHR37483">
    <property type="entry name" value="UPF0125 PROTEIN RATB"/>
    <property type="match status" value="1"/>
</dbReference>
<sequence length="107" mass="11899">MAADHRHGPDDWIDVEVAYARPDRQWLIALRVQAGTTARAAVEQSGLLDDIPELDIDAAGVGIFAEPVSAETPLAPGDRVEVYRPLQIDPKAQRRHRARAQRQAQKR</sequence>
<evidence type="ECO:0000256" key="3">
    <source>
        <dbReference type="SAM" id="MobiDB-lite"/>
    </source>
</evidence>
<evidence type="ECO:0000256" key="2">
    <source>
        <dbReference type="HAMAP-Rule" id="MF_00460"/>
    </source>
</evidence>
<accession>A0A557RF71</accession>
<protein>
    <recommendedName>
        <fullName evidence="2">UPF0125 protein FPL11_09095</fullName>
    </recommendedName>
</protein>
<comment type="caution">
    <text evidence="4">The sequence shown here is derived from an EMBL/GenBank/DDBJ whole genome shotgun (WGS) entry which is preliminary data.</text>
</comment>
<feature type="compositionally biased region" description="Basic residues" evidence="3">
    <location>
        <begin position="93"/>
        <end position="107"/>
    </location>
</feature>
<organism evidence="4 5">
    <name type="scientific">Spiribacter aquaticus</name>
    <dbReference type="NCBI Taxonomy" id="1935996"/>
    <lineage>
        <taxon>Bacteria</taxon>
        <taxon>Pseudomonadati</taxon>
        <taxon>Pseudomonadota</taxon>
        <taxon>Gammaproteobacteria</taxon>
        <taxon>Chromatiales</taxon>
        <taxon>Ectothiorhodospiraceae</taxon>
        <taxon>Spiribacter</taxon>
    </lineage>
</organism>
<dbReference type="InterPro" id="IPR005346">
    <property type="entry name" value="RnfH"/>
</dbReference>
<evidence type="ECO:0000256" key="1">
    <source>
        <dbReference type="ARBA" id="ARBA00010645"/>
    </source>
</evidence>
<feature type="region of interest" description="Disordered" evidence="3">
    <location>
        <begin position="87"/>
        <end position="107"/>
    </location>
</feature>
<name>A0A557RF71_9GAMM</name>
<dbReference type="InterPro" id="IPR037021">
    <property type="entry name" value="RnfH_sf"/>
</dbReference>
<evidence type="ECO:0000313" key="5">
    <source>
        <dbReference type="Proteomes" id="UP000316688"/>
    </source>
</evidence>
<dbReference type="Pfam" id="PF03658">
    <property type="entry name" value="Ub-RnfH"/>
    <property type="match status" value="1"/>
</dbReference>
<gene>
    <name evidence="4" type="ORF">FPL11_09095</name>
</gene>
<proteinExistence type="inferred from homology"/>
<dbReference type="NCBIfam" id="NF002490">
    <property type="entry name" value="PRK01777.1"/>
    <property type="match status" value="1"/>
</dbReference>
<keyword evidence="5" id="KW-1185">Reference proteome</keyword>
<reference evidence="4 5" key="1">
    <citation type="submission" date="2019-07" db="EMBL/GenBank/DDBJ databases">
        <title>Reclasification of Spiribacter aquaticus.</title>
        <authorList>
            <person name="Leon M.J."/>
            <person name="Sanchez-Porro C."/>
            <person name="Ventosa A."/>
        </authorList>
    </citation>
    <scope>NUCLEOTIDE SEQUENCE [LARGE SCALE GENOMIC DNA]</scope>
    <source>
        <strain evidence="4 5">SP30</strain>
    </source>
</reference>
<dbReference type="Proteomes" id="UP000316688">
    <property type="component" value="Unassembled WGS sequence"/>
</dbReference>
<evidence type="ECO:0000313" key="4">
    <source>
        <dbReference type="EMBL" id="TVO63806.1"/>
    </source>
</evidence>
<comment type="similarity">
    <text evidence="1 2">Belongs to the UPF0125 (RnfH) family.</text>
</comment>
<dbReference type="HAMAP" id="MF_00460">
    <property type="entry name" value="UPF0125_RnfH"/>
    <property type="match status" value="1"/>
</dbReference>
<dbReference type="InterPro" id="IPR016155">
    <property type="entry name" value="Mopterin_synth/thiamin_S_b"/>
</dbReference>
<dbReference type="PANTHER" id="PTHR37483:SF1">
    <property type="entry name" value="UPF0125 PROTEIN RATB"/>
    <property type="match status" value="1"/>
</dbReference>
<dbReference type="AlphaFoldDB" id="A0A557RF71"/>
<dbReference type="Gene3D" id="3.10.20.280">
    <property type="entry name" value="RnfH-like"/>
    <property type="match status" value="1"/>
</dbReference>
<dbReference type="SUPFAM" id="SSF54285">
    <property type="entry name" value="MoaD/ThiS"/>
    <property type="match status" value="1"/>
</dbReference>
<dbReference type="RefSeq" id="WP_144348327.1">
    <property type="nucleotide sequence ID" value="NZ_VMKP01000004.1"/>
</dbReference>
<dbReference type="EMBL" id="VMKP01000004">
    <property type="protein sequence ID" value="TVO63806.1"/>
    <property type="molecule type" value="Genomic_DNA"/>
</dbReference>